<dbReference type="GO" id="GO:0015833">
    <property type="term" value="P:peptide transport"/>
    <property type="evidence" value="ECO:0007669"/>
    <property type="project" value="TreeGrafter"/>
</dbReference>
<evidence type="ECO:0000256" key="4">
    <source>
        <dbReference type="ARBA" id="ARBA00022729"/>
    </source>
</evidence>
<name>A0A2H1JEP2_BRELN</name>
<dbReference type="PANTHER" id="PTHR30290:SF10">
    <property type="entry name" value="PERIPLASMIC OLIGOPEPTIDE-BINDING PROTEIN-RELATED"/>
    <property type="match status" value="1"/>
</dbReference>
<evidence type="ECO:0000259" key="5">
    <source>
        <dbReference type="Pfam" id="PF00496"/>
    </source>
</evidence>
<organism evidence="6 7">
    <name type="scientific">Brevibacterium linens ATCC 9172</name>
    <dbReference type="NCBI Taxonomy" id="1255617"/>
    <lineage>
        <taxon>Bacteria</taxon>
        <taxon>Bacillati</taxon>
        <taxon>Actinomycetota</taxon>
        <taxon>Actinomycetes</taxon>
        <taxon>Micrococcales</taxon>
        <taxon>Brevibacteriaceae</taxon>
        <taxon>Brevibacterium</taxon>
    </lineage>
</organism>
<evidence type="ECO:0000313" key="7">
    <source>
        <dbReference type="Proteomes" id="UP000234641"/>
    </source>
</evidence>
<sequence>MTNQTDHTRRSFFGLSAAVSLPLLLAACDSGGGTAGSGGDTLRLGAISSGASAVSDPHGELFAESDWARLTAIYDTLAVKDAEGAPAPALATSWSANDDATEWVLKLRDDAVFSNGDSVTAADVLYSLRRIVDKADENGGRIGTIDIKKSSVVDDTTLRLATSSPDSELPLALTLGSFIVQDGTEDFSKPVGSGPFILQTLDDSGAKLSAHGDWWGGAPGVDALEIRGFSDPQAMSQAVTGGRIDVAIGIVPAAAKSAADDADVVTRPGAEAVPLLLRVDTKPFDDERVRTAIKLALDRQALVDQIYLGYGTVGRDTIRLNDPDVPNDVPAVTRDIPKAKKLLAEAGHPDGFDTILHTSSSYPAMKPLAALAKEQLSEVGITVEIKEHAPDTYWSEAYTVEPFTVGYYAIDSTTFSSLVRATVLSTSSFSETGWKDKDFDSVYEKAMAATDEAKRAELIGSLHRRMAAEGGWVVWGFGDSISLKSKKVSDLPKSGSRYDVSKVTISS</sequence>
<dbReference type="Gene3D" id="3.10.105.10">
    <property type="entry name" value="Dipeptide-binding Protein, Domain 3"/>
    <property type="match status" value="1"/>
</dbReference>
<dbReference type="PANTHER" id="PTHR30290">
    <property type="entry name" value="PERIPLASMIC BINDING COMPONENT OF ABC TRANSPORTER"/>
    <property type="match status" value="1"/>
</dbReference>
<protein>
    <submittedName>
        <fullName evidence="6">Peptide/nickel transport system substrate-binding protein</fullName>
    </submittedName>
</protein>
<dbReference type="InterPro" id="IPR000914">
    <property type="entry name" value="SBP_5_dom"/>
</dbReference>
<accession>A0A2H1JEP2</accession>
<dbReference type="Pfam" id="PF00496">
    <property type="entry name" value="SBP_bac_5"/>
    <property type="match status" value="1"/>
</dbReference>
<dbReference type="PIRSF" id="PIRSF002741">
    <property type="entry name" value="MppA"/>
    <property type="match status" value="1"/>
</dbReference>
<comment type="subcellular location">
    <subcellularLocation>
        <location evidence="1">Cell envelope</location>
    </subcellularLocation>
</comment>
<dbReference type="InterPro" id="IPR030678">
    <property type="entry name" value="Peptide/Ni-bd"/>
</dbReference>
<reference evidence="6 7" key="1">
    <citation type="submission" date="2017-03" db="EMBL/GenBank/DDBJ databases">
        <authorList>
            <person name="Afonso C.L."/>
            <person name="Miller P.J."/>
            <person name="Scott M.A."/>
            <person name="Spackman E."/>
            <person name="Goraichik I."/>
            <person name="Dimitrov K.M."/>
            <person name="Suarez D.L."/>
            <person name="Swayne D.E."/>
        </authorList>
    </citation>
    <scope>NUCLEOTIDE SEQUENCE [LARGE SCALE GENOMIC DNA]</scope>
    <source>
        <strain evidence="6 7">ATCC 9172</strain>
    </source>
</reference>
<evidence type="ECO:0000256" key="3">
    <source>
        <dbReference type="ARBA" id="ARBA00022448"/>
    </source>
</evidence>
<dbReference type="Proteomes" id="UP000234641">
    <property type="component" value="Unassembled WGS sequence"/>
</dbReference>
<evidence type="ECO:0000256" key="2">
    <source>
        <dbReference type="ARBA" id="ARBA00005695"/>
    </source>
</evidence>
<keyword evidence="3" id="KW-0813">Transport</keyword>
<dbReference type="GO" id="GO:0043190">
    <property type="term" value="C:ATP-binding cassette (ABC) transporter complex"/>
    <property type="evidence" value="ECO:0007669"/>
    <property type="project" value="InterPro"/>
</dbReference>
<keyword evidence="4" id="KW-0732">Signal</keyword>
<dbReference type="GO" id="GO:0042597">
    <property type="term" value="C:periplasmic space"/>
    <property type="evidence" value="ECO:0007669"/>
    <property type="project" value="UniProtKB-ARBA"/>
</dbReference>
<dbReference type="InterPro" id="IPR039424">
    <property type="entry name" value="SBP_5"/>
</dbReference>
<dbReference type="AlphaFoldDB" id="A0A2H1JEP2"/>
<dbReference type="InterPro" id="IPR006311">
    <property type="entry name" value="TAT_signal"/>
</dbReference>
<evidence type="ECO:0000256" key="1">
    <source>
        <dbReference type="ARBA" id="ARBA00004196"/>
    </source>
</evidence>
<dbReference type="SUPFAM" id="SSF53850">
    <property type="entry name" value="Periplasmic binding protein-like II"/>
    <property type="match status" value="1"/>
</dbReference>
<dbReference type="RefSeq" id="WP_170286888.1">
    <property type="nucleotide sequence ID" value="NZ_FXYY01000011.1"/>
</dbReference>
<dbReference type="PROSITE" id="PS51318">
    <property type="entry name" value="TAT"/>
    <property type="match status" value="1"/>
</dbReference>
<dbReference type="CDD" id="cd08503">
    <property type="entry name" value="PBP2_NikA_DppA_OppA_like_17"/>
    <property type="match status" value="1"/>
</dbReference>
<comment type="similarity">
    <text evidence="2">Belongs to the bacterial solute-binding protein 5 family.</text>
</comment>
<dbReference type="GO" id="GO:1904680">
    <property type="term" value="F:peptide transmembrane transporter activity"/>
    <property type="evidence" value="ECO:0007669"/>
    <property type="project" value="TreeGrafter"/>
</dbReference>
<proteinExistence type="inferred from homology"/>
<evidence type="ECO:0000313" key="6">
    <source>
        <dbReference type="EMBL" id="SMX85834.1"/>
    </source>
</evidence>
<dbReference type="Gene3D" id="3.90.76.10">
    <property type="entry name" value="Dipeptide-binding Protein, Domain 1"/>
    <property type="match status" value="1"/>
</dbReference>
<gene>
    <name evidence="6" type="ORF">BLIN9172_02064</name>
</gene>
<dbReference type="GO" id="GO:0030313">
    <property type="term" value="C:cell envelope"/>
    <property type="evidence" value="ECO:0007669"/>
    <property type="project" value="UniProtKB-SubCell"/>
</dbReference>
<dbReference type="Gene3D" id="3.40.190.10">
    <property type="entry name" value="Periplasmic binding protein-like II"/>
    <property type="match status" value="1"/>
</dbReference>
<feature type="domain" description="Solute-binding protein family 5" evidence="5">
    <location>
        <begin position="86"/>
        <end position="397"/>
    </location>
</feature>
<dbReference type="EMBL" id="FXYY01000011">
    <property type="protein sequence ID" value="SMX85834.1"/>
    <property type="molecule type" value="Genomic_DNA"/>
</dbReference>